<dbReference type="PANTHER" id="PTHR43649:SF29">
    <property type="entry name" value="OSMOPROTECTIVE COMPOUNDS-BINDING PROTEIN GGTB"/>
    <property type="match status" value="1"/>
</dbReference>
<evidence type="ECO:0000313" key="5">
    <source>
        <dbReference type="Proteomes" id="UP000822152"/>
    </source>
</evidence>
<evidence type="ECO:0000313" key="4">
    <source>
        <dbReference type="EMBL" id="NSF72423.1"/>
    </source>
</evidence>
<evidence type="ECO:0000256" key="1">
    <source>
        <dbReference type="ARBA" id="ARBA00008520"/>
    </source>
</evidence>
<dbReference type="RefSeq" id="WP_173742310.1">
    <property type="nucleotide sequence ID" value="NZ_JAAIPF010000001.1"/>
</dbReference>
<protein>
    <submittedName>
        <fullName evidence="4">Extracellular solute-binding protein</fullName>
    </submittedName>
</protein>
<gene>
    <name evidence="4" type="ORF">G4952_01035</name>
</gene>
<accession>A0ABX2GJ99</accession>
<dbReference type="SUPFAM" id="SSF53850">
    <property type="entry name" value="Periplasmic binding protein-like II"/>
    <property type="match status" value="1"/>
</dbReference>
<keyword evidence="3" id="KW-0732">Signal</keyword>
<evidence type="ECO:0000256" key="2">
    <source>
        <dbReference type="ARBA" id="ARBA00022448"/>
    </source>
</evidence>
<sequence>MKKKLLSLLVAATMIGSMAGTTTVFAGEELEDVSEPVTLSLMVTTRPSSDKKDFYLDLLPELVHEKFPNITIEVEQLPTDQYKQTVRLKFASGEGPDLFTWWAKKQSEDLVNAGYVRDLSDFSELNKFDSAITSAYTFDDKVYGLPLGTSFLTTWYNKDMFKEVGYDNPPTNWDEFVDVCKKLKEAGHTPITCGDNSSYVIQFAMYQIGASEIYAENPDFDKQLYTGETHFTDDCWVDTVSKLQYLYDNGYVVDDSLGLSQDQSRQLFIDGEAAMIFDGSFGYAQLTTEGKTDFERGMFCVPSNDPDGKFVYNWTSANALFTSNNSDELHQQACDLVMQYWFDEQSPLFEAWVNNTTDIIAFDGVSDSRDMINEYLDRYKDDQSIDNLNNAWPEGVSDEMCTVFQEVITGDATAEDVCQAMQDKFDELAE</sequence>
<feature type="chain" id="PRO_5045893366" evidence="3">
    <location>
        <begin position="20"/>
        <end position="430"/>
    </location>
</feature>
<dbReference type="Proteomes" id="UP000822152">
    <property type="component" value="Unassembled WGS sequence"/>
</dbReference>
<dbReference type="InterPro" id="IPR006059">
    <property type="entry name" value="SBP"/>
</dbReference>
<evidence type="ECO:0000256" key="3">
    <source>
        <dbReference type="SAM" id="SignalP"/>
    </source>
</evidence>
<dbReference type="InterPro" id="IPR050490">
    <property type="entry name" value="Bact_solute-bd_prot1"/>
</dbReference>
<keyword evidence="2" id="KW-0813">Transport</keyword>
<keyword evidence="5" id="KW-1185">Reference proteome</keyword>
<feature type="signal peptide" evidence="3">
    <location>
        <begin position="1"/>
        <end position="19"/>
    </location>
</feature>
<reference evidence="4 5" key="1">
    <citation type="journal article" date="2020" name="Cell Host Microbe">
        <title>Functional and Genomic Variation between Human-Derived Isolates of Lachnospiraceae Reveals Inter- and Intra-Species Diversity.</title>
        <authorList>
            <person name="Sorbara M.T."/>
            <person name="Littmann E.R."/>
            <person name="Fontana E."/>
            <person name="Moody T.U."/>
            <person name="Kohout C.E."/>
            <person name="Gjonbalaj M."/>
            <person name="Eaton V."/>
            <person name="Seok R."/>
            <person name="Leiner I.M."/>
            <person name="Pamer E.G."/>
        </authorList>
    </citation>
    <scope>NUCLEOTIDE SEQUENCE [LARGE SCALE GENOMIC DNA]</scope>
    <source>
        <strain evidence="4 5">MSK.20.11</strain>
    </source>
</reference>
<organism evidence="4 5">
    <name type="scientific">Blautia wexlerae</name>
    <dbReference type="NCBI Taxonomy" id="418240"/>
    <lineage>
        <taxon>Bacteria</taxon>
        <taxon>Bacillati</taxon>
        <taxon>Bacillota</taxon>
        <taxon>Clostridia</taxon>
        <taxon>Lachnospirales</taxon>
        <taxon>Lachnospiraceae</taxon>
        <taxon>Blautia</taxon>
    </lineage>
</organism>
<proteinExistence type="inferred from homology"/>
<dbReference type="Gene3D" id="3.40.190.10">
    <property type="entry name" value="Periplasmic binding protein-like II"/>
    <property type="match status" value="2"/>
</dbReference>
<name>A0ABX2GJ99_9FIRM</name>
<dbReference type="PANTHER" id="PTHR43649">
    <property type="entry name" value="ARABINOSE-BINDING PROTEIN-RELATED"/>
    <property type="match status" value="1"/>
</dbReference>
<dbReference type="Pfam" id="PF01547">
    <property type="entry name" value="SBP_bac_1"/>
    <property type="match status" value="1"/>
</dbReference>
<comment type="caution">
    <text evidence="4">The sequence shown here is derived from an EMBL/GenBank/DDBJ whole genome shotgun (WGS) entry which is preliminary data.</text>
</comment>
<dbReference type="EMBL" id="JAAIPF010000001">
    <property type="protein sequence ID" value="NSF72423.1"/>
    <property type="molecule type" value="Genomic_DNA"/>
</dbReference>
<comment type="similarity">
    <text evidence="1">Belongs to the bacterial solute-binding protein 1 family.</text>
</comment>